<evidence type="ECO:0000313" key="6">
    <source>
        <dbReference type="EMBL" id="SPC87739.1"/>
    </source>
</evidence>
<keyword evidence="2 3" id="KW-0808">Transferase</keyword>
<dbReference type="Pfam" id="PF00201">
    <property type="entry name" value="UDPGT"/>
    <property type="match status" value="1"/>
</dbReference>
<dbReference type="AlphaFoldDB" id="A0A2N9FLF1"/>
<dbReference type="CDD" id="cd03784">
    <property type="entry name" value="GT1_Gtf-like"/>
    <property type="match status" value="1"/>
</dbReference>
<dbReference type="GO" id="GO:0080044">
    <property type="term" value="F:quercetin 7-O-glucosyltransferase activity"/>
    <property type="evidence" value="ECO:0007669"/>
    <property type="project" value="TreeGrafter"/>
</dbReference>
<protein>
    <recommendedName>
        <fullName evidence="4">Glycosyltransferase</fullName>
        <ecNumber evidence="4">2.4.1.-</ecNumber>
    </recommendedName>
</protein>
<dbReference type="InterPro" id="IPR002213">
    <property type="entry name" value="UDP_glucos_trans"/>
</dbReference>
<dbReference type="Pfam" id="PF26168">
    <property type="entry name" value="Glyco_transf_N"/>
    <property type="match status" value="1"/>
</dbReference>
<gene>
    <name evidence="6" type="ORF">FSB_LOCUS15621</name>
</gene>
<dbReference type="PANTHER" id="PTHR11926:SF1560">
    <property type="entry name" value="UDP-GLYCOSYLTRANSFERASE 74E1-RELATED"/>
    <property type="match status" value="1"/>
</dbReference>
<dbReference type="PANTHER" id="PTHR11926">
    <property type="entry name" value="GLUCOSYL/GLUCURONOSYL TRANSFERASES"/>
    <property type="match status" value="1"/>
</dbReference>
<sequence length="439" mass="49876">MERKTHILVIPYPLQGHINPMLQFSKRLASKGPRVTFVTTTCISKSIQAHASSSFNFETISDGSEEVEENLESIDERLKRFKSTVSQNLTKLIERHNHSKYPPKFIVYDSFMSWVLNVARQLGLDGAPFFTQACVVNAIYYHAHQGAIQMPLEGSSISLPSMPSLENNDLPSFLNDTGMYEALLKLVVNQFSNFQEAKWLLCNTFDKLEHEVAIPSMYLDKRLEDDKEYGLNLFKPNMDACMKWLDTKEIDSVVYTSFGSLASLGEEQMEELTWGLKNSNCYFLWVVRESEEKKLPNNFSQETAKKGLVVSWCPQLEVLAHKAVGCFISHCGWNSTLEALSLGVPMVAMPQWTDQATNAKFIVDVWKVGVKIKVNEKGIATKKEIELCIREVMEGERGKEMKRNSVRWKELAKEAIHEGGSSDKNIEEFVTSFTHSENC</sequence>
<dbReference type="FunFam" id="3.40.50.2000:FF:000019">
    <property type="entry name" value="Glycosyltransferase"/>
    <property type="match status" value="1"/>
</dbReference>
<feature type="domain" description="Glycosyltransferase N-terminal" evidence="5">
    <location>
        <begin position="7"/>
        <end position="48"/>
    </location>
</feature>
<keyword evidence="3" id="KW-0328">Glycosyltransferase</keyword>
<evidence type="ECO:0000256" key="1">
    <source>
        <dbReference type="ARBA" id="ARBA00009995"/>
    </source>
</evidence>
<proteinExistence type="inferred from homology"/>
<accession>A0A2N9FLF1</accession>
<evidence type="ECO:0000256" key="4">
    <source>
        <dbReference type="RuleBase" id="RU362057"/>
    </source>
</evidence>
<dbReference type="InterPro" id="IPR058980">
    <property type="entry name" value="Glyco_transf_N"/>
</dbReference>
<evidence type="ECO:0000256" key="2">
    <source>
        <dbReference type="ARBA" id="ARBA00022679"/>
    </source>
</evidence>
<reference evidence="6" key="1">
    <citation type="submission" date="2018-02" db="EMBL/GenBank/DDBJ databases">
        <authorList>
            <person name="Cohen D.B."/>
            <person name="Kent A.D."/>
        </authorList>
    </citation>
    <scope>NUCLEOTIDE SEQUENCE</scope>
</reference>
<evidence type="ECO:0000256" key="3">
    <source>
        <dbReference type="RuleBase" id="RU003718"/>
    </source>
</evidence>
<name>A0A2N9FLF1_FAGSY</name>
<dbReference type="EMBL" id="OIVN01000943">
    <property type="protein sequence ID" value="SPC87739.1"/>
    <property type="molecule type" value="Genomic_DNA"/>
</dbReference>
<comment type="similarity">
    <text evidence="1 3">Belongs to the UDP-glycosyltransferase family.</text>
</comment>
<evidence type="ECO:0000259" key="5">
    <source>
        <dbReference type="Pfam" id="PF26168"/>
    </source>
</evidence>
<dbReference type="GO" id="GO:0080043">
    <property type="term" value="F:quercetin 3-O-glucosyltransferase activity"/>
    <property type="evidence" value="ECO:0007669"/>
    <property type="project" value="TreeGrafter"/>
</dbReference>
<dbReference type="InterPro" id="IPR035595">
    <property type="entry name" value="UDP_glycos_trans_CS"/>
</dbReference>
<dbReference type="SUPFAM" id="SSF53756">
    <property type="entry name" value="UDP-Glycosyltransferase/glycogen phosphorylase"/>
    <property type="match status" value="1"/>
</dbReference>
<dbReference type="PROSITE" id="PS00375">
    <property type="entry name" value="UDPGT"/>
    <property type="match status" value="1"/>
</dbReference>
<dbReference type="EC" id="2.4.1.-" evidence="4"/>
<organism evidence="6">
    <name type="scientific">Fagus sylvatica</name>
    <name type="common">Beechnut</name>
    <dbReference type="NCBI Taxonomy" id="28930"/>
    <lineage>
        <taxon>Eukaryota</taxon>
        <taxon>Viridiplantae</taxon>
        <taxon>Streptophyta</taxon>
        <taxon>Embryophyta</taxon>
        <taxon>Tracheophyta</taxon>
        <taxon>Spermatophyta</taxon>
        <taxon>Magnoliopsida</taxon>
        <taxon>eudicotyledons</taxon>
        <taxon>Gunneridae</taxon>
        <taxon>Pentapetalae</taxon>
        <taxon>rosids</taxon>
        <taxon>fabids</taxon>
        <taxon>Fagales</taxon>
        <taxon>Fagaceae</taxon>
        <taxon>Fagus</taxon>
    </lineage>
</organism>
<dbReference type="Gene3D" id="3.40.50.2000">
    <property type="entry name" value="Glycogen Phosphorylase B"/>
    <property type="match status" value="2"/>
</dbReference>